<organism evidence="1 2">
    <name type="scientific">Aureibacter tunicatorum</name>
    <dbReference type="NCBI Taxonomy" id="866807"/>
    <lineage>
        <taxon>Bacteria</taxon>
        <taxon>Pseudomonadati</taxon>
        <taxon>Bacteroidota</taxon>
        <taxon>Cytophagia</taxon>
        <taxon>Cytophagales</taxon>
        <taxon>Persicobacteraceae</taxon>
        <taxon>Aureibacter</taxon>
    </lineage>
</organism>
<keyword evidence="2" id="KW-1185">Reference proteome</keyword>
<sequence>MEFSKQLKLFRDSIPIGIQQAIKILKQNNGDVNKSIEQAKNEYQNQLICEVKVDSKMAEEILFEVNYNLIEAKKRIIESRLSTTEIILSKNSSNEQKAIQIYRAIFNKYSVTHEECEIDSHDKTKFNTFEKDFIMVYDWLGYEDYEGFSDAIHQDCFEDVIKIFGLKYGMTEFAKNLENANDTKNQIIKKYDFNIKKGNIHYLYRKELEENSIIIKASQFLFDERLDKIYESIITYIKQHINKFP</sequence>
<proteinExistence type="predicted"/>
<protein>
    <submittedName>
        <fullName evidence="1">Vacuolar-type H+-ATPase subunit H</fullName>
    </submittedName>
</protein>
<dbReference type="Proteomes" id="UP001185092">
    <property type="component" value="Unassembled WGS sequence"/>
</dbReference>
<dbReference type="EMBL" id="JAVDQD010000003">
    <property type="protein sequence ID" value="MDR6240071.1"/>
    <property type="molecule type" value="Genomic_DNA"/>
</dbReference>
<reference evidence="1" key="1">
    <citation type="submission" date="2023-07" db="EMBL/GenBank/DDBJ databases">
        <title>Genomic Encyclopedia of Type Strains, Phase IV (KMG-IV): sequencing the most valuable type-strain genomes for metagenomic binning, comparative biology and taxonomic classification.</title>
        <authorList>
            <person name="Goeker M."/>
        </authorList>
    </citation>
    <scope>NUCLEOTIDE SEQUENCE</scope>
    <source>
        <strain evidence="1">DSM 26174</strain>
    </source>
</reference>
<evidence type="ECO:0000313" key="2">
    <source>
        <dbReference type="Proteomes" id="UP001185092"/>
    </source>
</evidence>
<gene>
    <name evidence="1" type="ORF">HNQ88_003119</name>
</gene>
<name>A0AAE4BSS3_9BACT</name>
<evidence type="ECO:0000313" key="1">
    <source>
        <dbReference type="EMBL" id="MDR6240071.1"/>
    </source>
</evidence>
<dbReference type="RefSeq" id="WP_309939903.1">
    <property type="nucleotide sequence ID" value="NZ_AP025305.1"/>
</dbReference>
<accession>A0AAE4BSS3</accession>
<comment type="caution">
    <text evidence="1">The sequence shown here is derived from an EMBL/GenBank/DDBJ whole genome shotgun (WGS) entry which is preliminary data.</text>
</comment>
<dbReference type="AlphaFoldDB" id="A0AAE4BSS3"/>